<proteinExistence type="predicted"/>
<sequence length="99" mass="11459">MHAHVPSYIFNRRMPQKVQKRELLAEEDSLSDADGDDDNDDDCGDDDNDGDDDVYEKDEKRVMGKQAYRQLSGPRWARLRAEEIENVTMGQRCTNPKNQ</sequence>
<keyword evidence="3" id="KW-1185">Reference proteome</keyword>
<dbReference type="EMBL" id="JBGFUD010000614">
    <property type="protein sequence ID" value="MFH4974900.1"/>
    <property type="molecule type" value="Genomic_DNA"/>
</dbReference>
<accession>A0ABD6E4K5</accession>
<gene>
    <name evidence="2" type="ORF">AB6A40_001609</name>
</gene>
<evidence type="ECO:0000313" key="2">
    <source>
        <dbReference type="EMBL" id="MFH4974900.1"/>
    </source>
</evidence>
<evidence type="ECO:0000313" key="3">
    <source>
        <dbReference type="Proteomes" id="UP001608902"/>
    </source>
</evidence>
<feature type="region of interest" description="Disordered" evidence="1">
    <location>
        <begin position="19"/>
        <end position="61"/>
    </location>
</feature>
<name>A0ABD6E4K5_9BILA</name>
<feature type="compositionally biased region" description="Acidic residues" evidence="1">
    <location>
        <begin position="25"/>
        <end position="56"/>
    </location>
</feature>
<dbReference type="Proteomes" id="UP001608902">
    <property type="component" value="Unassembled WGS sequence"/>
</dbReference>
<organism evidence="2 3">
    <name type="scientific">Gnathostoma spinigerum</name>
    <dbReference type="NCBI Taxonomy" id="75299"/>
    <lineage>
        <taxon>Eukaryota</taxon>
        <taxon>Metazoa</taxon>
        <taxon>Ecdysozoa</taxon>
        <taxon>Nematoda</taxon>
        <taxon>Chromadorea</taxon>
        <taxon>Rhabditida</taxon>
        <taxon>Spirurina</taxon>
        <taxon>Gnathostomatomorpha</taxon>
        <taxon>Gnathostomatoidea</taxon>
        <taxon>Gnathostomatidae</taxon>
        <taxon>Gnathostoma</taxon>
    </lineage>
</organism>
<comment type="caution">
    <text evidence="2">The sequence shown here is derived from an EMBL/GenBank/DDBJ whole genome shotgun (WGS) entry which is preliminary data.</text>
</comment>
<dbReference type="AlphaFoldDB" id="A0ABD6E4K5"/>
<reference evidence="2 3" key="1">
    <citation type="submission" date="2024-08" db="EMBL/GenBank/DDBJ databases">
        <title>Gnathostoma spinigerum genome.</title>
        <authorList>
            <person name="Gonzalez-Bertolin B."/>
            <person name="Monzon S."/>
            <person name="Zaballos A."/>
            <person name="Jimenez P."/>
            <person name="Dekumyoy P."/>
            <person name="Varona S."/>
            <person name="Cuesta I."/>
            <person name="Sumanam S."/>
            <person name="Adisakwattana P."/>
            <person name="Gasser R.B."/>
            <person name="Hernandez-Gonzalez A."/>
            <person name="Young N.D."/>
            <person name="Perteguer M.J."/>
        </authorList>
    </citation>
    <scope>NUCLEOTIDE SEQUENCE [LARGE SCALE GENOMIC DNA]</scope>
    <source>
        <strain evidence="2">AL3</strain>
        <tissue evidence="2">Liver</tissue>
    </source>
</reference>
<evidence type="ECO:0000256" key="1">
    <source>
        <dbReference type="SAM" id="MobiDB-lite"/>
    </source>
</evidence>
<protein>
    <submittedName>
        <fullName evidence="2">Uncharacterized protein</fullName>
    </submittedName>
</protein>